<evidence type="ECO:0000313" key="2">
    <source>
        <dbReference type="Proteomes" id="UP001064048"/>
    </source>
</evidence>
<dbReference type="EMBL" id="CM046104">
    <property type="protein sequence ID" value="KAI8424520.1"/>
    <property type="molecule type" value="Genomic_DNA"/>
</dbReference>
<sequence length="539" mass="59819">MPQKSQKPTKKTEDYQRKLICVPTVLFNLALGPVRTKSTQVSCAGRRVCVPNLATERSRNFVAACDPLLRLSTCDWTPVPLLPRIPEGGDVIRGLEPQSVGVTVVLPPTRRGAGQSLCRSRGGKMERPIAYHLLRREELQYEVEIRDAKAKDTVEELRGQIRELSSAIPADEVAETSRTASSELDAVESKLDEVLRSLRSGPQFKSFVRLRAIAHHCYHRLGRVEESADLSSRREALEVKMTDCLSRVDALFRSFKSSFEASPDPCTAAPEIAPASVIYQVSCSGDKSVARLNHLFDGTTCVRAYLQRLEELCHSRGIPHHALFLSAVELFSGSALTWYRGVKTALVDWSDLKAKLIQEFLPLDFDDRLLAEIRNRTQGAHESALNFVSVLLNYFSRLTRDVSEEEKLRIIRTNLRPHYLAALALEPVDSISDLKRKCKLLEHSFAQVSAFHEPSRASDHTVAPDLAYRSRSSGHVEVVQLAEAAGTGTSLFCVRCRVHGHSVRTCASKAIVCYHCGTKDVTSSTCPNCKKGSPTVSKN</sequence>
<dbReference type="Proteomes" id="UP001064048">
    <property type="component" value="Chromosome 4"/>
</dbReference>
<name>A0ACC0JK57_CHOFU</name>
<accession>A0ACC0JK57</accession>
<comment type="caution">
    <text evidence="1">The sequence shown here is derived from an EMBL/GenBank/DDBJ whole genome shotgun (WGS) entry which is preliminary data.</text>
</comment>
<reference evidence="1 2" key="1">
    <citation type="journal article" date="2022" name="Genome Biol. Evol.">
        <title>The Spruce Budworm Genome: Reconstructing the Evolutionary History of Antifreeze Proteins.</title>
        <authorList>
            <person name="Beliveau C."/>
            <person name="Gagne P."/>
            <person name="Picq S."/>
            <person name="Vernygora O."/>
            <person name="Keeling C.I."/>
            <person name="Pinkney K."/>
            <person name="Doucet D."/>
            <person name="Wen F."/>
            <person name="Johnston J.S."/>
            <person name="Maaroufi H."/>
            <person name="Boyle B."/>
            <person name="Laroche J."/>
            <person name="Dewar K."/>
            <person name="Juretic N."/>
            <person name="Blackburn G."/>
            <person name="Nisole A."/>
            <person name="Brunet B."/>
            <person name="Brandao M."/>
            <person name="Lumley L."/>
            <person name="Duan J."/>
            <person name="Quan G."/>
            <person name="Lucarotti C.J."/>
            <person name="Roe A.D."/>
            <person name="Sperling F.A.H."/>
            <person name="Levesque R.C."/>
            <person name="Cusson M."/>
        </authorList>
    </citation>
    <scope>NUCLEOTIDE SEQUENCE [LARGE SCALE GENOMIC DNA]</scope>
    <source>
        <strain evidence="1">Glfc:IPQL:Cfum</strain>
    </source>
</reference>
<protein>
    <submittedName>
        <fullName evidence="1">Uncharacterized protein</fullName>
    </submittedName>
</protein>
<evidence type="ECO:0000313" key="1">
    <source>
        <dbReference type="EMBL" id="KAI8424520.1"/>
    </source>
</evidence>
<keyword evidence="2" id="KW-1185">Reference proteome</keyword>
<gene>
    <name evidence="1" type="ORF">MSG28_002980</name>
</gene>
<organism evidence="1 2">
    <name type="scientific">Choristoneura fumiferana</name>
    <name type="common">Spruce budworm moth</name>
    <name type="synonym">Archips fumiferana</name>
    <dbReference type="NCBI Taxonomy" id="7141"/>
    <lineage>
        <taxon>Eukaryota</taxon>
        <taxon>Metazoa</taxon>
        <taxon>Ecdysozoa</taxon>
        <taxon>Arthropoda</taxon>
        <taxon>Hexapoda</taxon>
        <taxon>Insecta</taxon>
        <taxon>Pterygota</taxon>
        <taxon>Neoptera</taxon>
        <taxon>Endopterygota</taxon>
        <taxon>Lepidoptera</taxon>
        <taxon>Glossata</taxon>
        <taxon>Ditrysia</taxon>
        <taxon>Tortricoidea</taxon>
        <taxon>Tortricidae</taxon>
        <taxon>Tortricinae</taxon>
        <taxon>Choristoneura</taxon>
    </lineage>
</organism>
<proteinExistence type="predicted"/>